<protein>
    <submittedName>
        <fullName evidence="1">Uncharacterized protein</fullName>
    </submittedName>
</protein>
<gene>
    <name evidence="1" type="ORF">SLEP1_g27590</name>
</gene>
<keyword evidence="2" id="KW-1185">Reference proteome</keyword>
<evidence type="ECO:0000313" key="1">
    <source>
        <dbReference type="EMBL" id="GKV17034.1"/>
    </source>
</evidence>
<evidence type="ECO:0000313" key="2">
    <source>
        <dbReference type="Proteomes" id="UP001054252"/>
    </source>
</evidence>
<dbReference type="Proteomes" id="UP001054252">
    <property type="component" value="Unassembled WGS sequence"/>
</dbReference>
<sequence>MIFGTIPPFSALFLHDLVMGLQGLKRGKILDKDQASFFFNSFSFLPHHTRVFFSSTSRKLPPKATETSPLRTGKELEFSLSFLDGEQDLNPEISPSHSHVLLFFFLAPATRKKKKKGSQLPATSPLRKPAKLGDFSLPSCSRTSFRI</sequence>
<reference evidence="1 2" key="1">
    <citation type="journal article" date="2021" name="Commun. Biol.">
        <title>The genome of Shorea leprosula (Dipterocarpaceae) highlights the ecological relevance of drought in aseasonal tropical rainforests.</title>
        <authorList>
            <person name="Ng K.K.S."/>
            <person name="Kobayashi M.J."/>
            <person name="Fawcett J.A."/>
            <person name="Hatakeyama M."/>
            <person name="Paape T."/>
            <person name="Ng C.H."/>
            <person name="Ang C.C."/>
            <person name="Tnah L.H."/>
            <person name="Lee C.T."/>
            <person name="Nishiyama T."/>
            <person name="Sese J."/>
            <person name="O'Brien M.J."/>
            <person name="Copetti D."/>
            <person name="Mohd Noor M.I."/>
            <person name="Ong R.C."/>
            <person name="Putra M."/>
            <person name="Sireger I.Z."/>
            <person name="Indrioko S."/>
            <person name="Kosugi Y."/>
            <person name="Izuno A."/>
            <person name="Isagi Y."/>
            <person name="Lee S.L."/>
            <person name="Shimizu K.K."/>
        </authorList>
    </citation>
    <scope>NUCLEOTIDE SEQUENCE [LARGE SCALE GENOMIC DNA]</scope>
    <source>
        <strain evidence="1">214</strain>
    </source>
</reference>
<organism evidence="1 2">
    <name type="scientific">Rubroshorea leprosula</name>
    <dbReference type="NCBI Taxonomy" id="152421"/>
    <lineage>
        <taxon>Eukaryota</taxon>
        <taxon>Viridiplantae</taxon>
        <taxon>Streptophyta</taxon>
        <taxon>Embryophyta</taxon>
        <taxon>Tracheophyta</taxon>
        <taxon>Spermatophyta</taxon>
        <taxon>Magnoliopsida</taxon>
        <taxon>eudicotyledons</taxon>
        <taxon>Gunneridae</taxon>
        <taxon>Pentapetalae</taxon>
        <taxon>rosids</taxon>
        <taxon>malvids</taxon>
        <taxon>Malvales</taxon>
        <taxon>Dipterocarpaceae</taxon>
        <taxon>Rubroshorea</taxon>
    </lineage>
</organism>
<name>A0AAV5JQU1_9ROSI</name>
<proteinExistence type="predicted"/>
<accession>A0AAV5JQU1</accession>
<dbReference type="AlphaFoldDB" id="A0AAV5JQU1"/>
<dbReference type="EMBL" id="BPVZ01000047">
    <property type="protein sequence ID" value="GKV17034.1"/>
    <property type="molecule type" value="Genomic_DNA"/>
</dbReference>
<comment type="caution">
    <text evidence="1">The sequence shown here is derived from an EMBL/GenBank/DDBJ whole genome shotgun (WGS) entry which is preliminary data.</text>
</comment>